<dbReference type="SUPFAM" id="SSF57667">
    <property type="entry name" value="beta-beta-alpha zinc fingers"/>
    <property type="match status" value="1"/>
</dbReference>
<keyword evidence="10" id="KW-0539">Nucleus</keyword>
<accession>A0A9X0CSY3</accession>
<dbReference type="FunFam" id="3.30.160.60:FF:000176">
    <property type="entry name" value="zinc finger protein 70"/>
    <property type="match status" value="1"/>
</dbReference>
<dbReference type="InterPro" id="IPR036236">
    <property type="entry name" value="Znf_C2H2_sf"/>
</dbReference>
<evidence type="ECO:0000256" key="5">
    <source>
        <dbReference type="ARBA" id="ARBA00022771"/>
    </source>
</evidence>
<dbReference type="OrthoDB" id="3437960at2759"/>
<name>A0A9X0CSY3_9CNID</name>
<dbReference type="GO" id="GO:0000978">
    <property type="term" value="F:RNA polymerase II cis-regulatory region sequence-specific DNA binding"/>
    <property type="evidence" value="ECO:0007669"/>
    <property type="project" value="TreeGrafter"/>
</dbReference>
<evidence type="ECO:0000313" key="13">
    <source>
        <dbReference type="EMBL" id="KAJ7373033.1"/>
    </source>
</evidence>
<dbReference type="GO" id="GO:0000981">
    <property type="term" value="F:DNA-binding transcription factor activity, RNA polymerase II-specific"/>
    <property type="evidence" value="ECO:0007669"/>
    <property type="project" value="TreeGrafter"/>
</dbReference>
<evidence type="ECO:0000256" key="8">
    <source>
        <dbReference type="ARBA" id="ARBA00023125"/>
    </source>
</evidence>
<evidence type="ECO:0000313" key="14">
    <source>
        <dbReference type="Proteomes" id="UP001163046"/>
    </source>
</evidence>
<keyword evidence="3" id="KW-0479">Metal-binding</keyword>
<evidence type="ECO:0000256" key="4">
    <source>
        <dbReference type="ARBA" id="ARBA00022737"/>
    </source>
</evidence>
<keyword evidence="9" id="KW-0804">Transcription</keyword>
<reference evidence="13" key="1">
    <citation type="submission" date="2023-01" db="EMBL/GenBank/DDBJ databases">
        <title>Genome assembly of the deep-sea coral Lophelia pertusa.</title>
        <authorList>
            <person name="Herrera S."/>
            <person name="Cordes E."/>
        </authorList>
    </citation>
    <scope>NUCLEOTIDE SEQUENCE</scope>
    <source>
        <strain evidence="13">USNM1676648</strain>
        <tissue evidence="13">Polyp</tissue>
    </source>
</reference>
<evidence type="ECO:0000256" key="11">
    <source>
        <dbReference type="PROSITE-ProRule" id="PRU00042"/>
    </source>
</evidence>
<dbReference type="AlphaFoldDB" id="A0A9X0CSY3"/>
<dbReference type="GO" id="GO:0008270">
    <property type="term" value="F:zinc ion binding"/>
    <property type="evidence" value="ECO:0007669"/>
    <property type="project" value="UniProtKB-KW"/>
</dbReference>
<keyword evidence="7" id="KW-0805">Transcription regulation</keyword>
<sequence length="65" mass="7503">MSHVSAHAEEKPYQCTQCDKAFNQSTHLTKQLRTHTGEKPYQCTQCDKAFKPVWSSDHAPPYSHR</sequence>
<comment type="caution">
    <text evidence="13">The sequence shown here is derived from an EMBL/GenBank/DDBJ whole genome shotgun (WGS) entry which is preliminary data.</text>
</comment>
<dbReference type="FunFam" id="3.30.160.60:FF:001479">
    <property type="entry name" value="ZFP69 zinc finger protein B"/>
    <property type="match status" value="1"/>
</dbReference>
<keyword evidence="6" id="KW-0862">Zinc</keyword>
<dbReference type="PANTHER" id="PTHR23235">
    <property type="entry name" value="KRUEPPEL-LIKE TRANSCRIPTION FACTOR"/>
    <property type="match status" value="1"/>
</dbReference>
<feature type="domain" description="C2H2-type" evidence="12">
    <location>
        <begin position="13"/>
        <end position="40"/>
    </location>
</feature>
<keyword evidence="5 11" id="KW-0863">Zinc-finger</keyword>
<comment type="similarity">
    <text evidence="2">Belongs to the krueppel C2H2-type zinc-finger protein family.</text>
</comment>
<evidence type="ECO:0000256" key="3">
    <source>
        <dbReference type="ARBA" id="ARBA00022723"/>
    </source>
</evidence>
<keyword evidence="14" id="KW-1185">Reference proteome</keyword>
<dbReference type="EMBL" id="MU826832">
    <property type="protein sequence ID" value="KAJ7373033.1"/>
    <property type="molecule type" value="Genomic_DNA"/>
</dbReference>
<proteinExistence type="inferred from homology"/>
<gene>
    <name evidence="13" type="ORF">OS493_014174</name>
</gene>
<evidence type="ECO:0000256" key="6">
    <source>
        <dbReference type="ARBA" id="ARBA00022833"/>
    </source>
</evidence>
<comment type="subcellular location">
    <subcellularLocation>
        <location evidence="1">Nucleus</location>
    </subcellularLocation>
</comment>
<evidence type="ECO:0000256" key="1">
    <source>
        <dbReference type="ARBA" id="ARBA00004123"/>
    </source>
</evidence>
<dbReference type="PROSITE" id="PS50157">
    <property type="entry name" value="ZINC_FINGER_C2H2_2"/>
    <property type="match status" value="1"/>
</dbReference>
<keyword evidence="8" id="KW-0238">DNA-binding</keyword>
<protein>
    <recommendedName>
        <fullName evidence="12">C2H2-type domain-containing protein</fullName>
    </recommendedName>
</protein>
<evidence type="ECO:0000256" key="7">
    <source>
        <dbReference type="ARBA" id="ARBA00023015"/>
    </source>
</evidence>
<dbReference type="InterPro" id="IPR013087">
    <property type="entry name" value="Znf_C2H2_type"/>
</dbReference>
<keyword evidence="4" id="KW-0677">Repeat</keyword>
<evidence type="ECO:0000256" key="10">
    <source>
        <dbReference type="ARBA" id="ARBA00023242"/>
    </source>
</evidence>
<dbReference type="GO" id="GO:0005634">
    <property type="term" value="C:nucleus"/>
    <property type="evidence" value="ECO:0007669"/>
    <property type="project" value="UniProtKB-SubCell"/>
</dbReference>
<evidence type="ECO:0000256" key="2">
    <source>
        <dbReference type="ARBA" id="ARBA00006991"/>
    </source>
</evidence>
<dbReference type="PANTHER" id="PTHR23235:SF120">
    <property type="entry name" value="KRUPPEL-LIKE FACTOR 15"/>
    <property type="match status" value="1"/>
</dbReference>
<evidence type="ECO:0000259" key="12">
    <source>
        <dbReference type="PROSITE" id="PS50157"/>
    </source>
</evidence>
<evidence type="ECO:0000256" key="9">
    <source>
        <dbReference type="ARBA" id="ARBA00023163"/>
    </source>
</evidence>
<organism evidence="13 14">
    <name type="scientific">Desmophyllum pertusum</name>
    <dbReference type="NCBI Taxonomy" id="174260"/>
    <lineage>
        <taxon>Eukaryota</taxon>
        <taxon>Metazoa</taxon>
        <taxon>Cnidaria</taxon>
        <taxon>Anthozoa</taxon>
        <taxon>Hexacorallia</taxon>
        <taxon>Scleractinia</taxon>
        <taxon>Caryophylliina</taxon>
        <taxon>Caryophylliidae</taxon>
        <taxon>Desmophyllum</taxon>
    </lineage>
</organism>
<dbReference type="Pfam" id="PF00096">
    <property type="entry name" value="zf-C2H2"/>
    <property type="match status" value="1"/>
</dbReference>
<dbReference type="Gene3D" id="3.30.160.60">
    <property type="entry name" value="Classic Zinc Finger"/>
    <property type="match status" value="2"/>
</dbReference>
<dbReference type="Proteomes" id="UP001163046">
    <property type="component" value="Unassembled WGS sequence"/>
</dbReference>